<accession>A0ABX8S283</accession>
<dbReference type="InterPro" id="IPR000064">
    <property type="entry name" value="NLP_P60_dom"/>
</dbReference>
<sequence length="342" mass="35039">MAFPSLPAAPPPVFDPDVVARLAPAALPVMSAALPMITDALRGLGGADQTGSDAAASGGISPEARRAIDVLQEIEALYGEGATVPAASEPGTFAASAAGAGSTLGAYQRAELFQRNAAGAFSGLDAELSGYLTKLAKDNGVSAAALGRIRQEVFARIRAIGPAAITREGKQEIDRTVMHALQQAHAVVGSSQAKSAEIAGVVNGLANRYLGGLIMGSAGANAAGLIAKDAAMAQQGKKYVFATSGPGTFDCSGLTKFAAARAGIKLPHNAEAQYQTTKKIDPNPRNLRPGDLIFPSSAVKSDGRQGHVMLYIGNNQVVHATGGRGVVIDQLPRNYRASRWAA</sequence>
<evidence type="ECO:0000256" key="1">
    <source>
        <dbReference type="ARBA" id="ARBA00022670"/>
    </source>
</evidence>
<reference evidence="5 6" key="1">
    <citation type="submission" date="2021-07" db="EMBL/GenBank/DDBJ databases">
        <title>Whole Genome Sequence of Nocardia Iowensis.</title>
        <authorList>
            <person name="Lamm A."/>
            <person name="Collins-Fairclough A.M."/>
            <person name="Bunk B."/>
            <person name="Sproer C."/>
        </authorList>
    </citation>
    <scope>NUCLEOTIDE SEQUENCE [LARGE SCALE GENOMIC DNA]</scope>
    <source>
        <strain evidence="5 6">NRRL 5646</strain>
    </source>
</reference>
<dbReference type="InterPro" id="IPR019710">
    <property type="entry name" value="DUF4226"/>
</dbReference>
<organism evidence="5 6">
    <name type="scientific">Nocardia iowensis</name>
    <dbReference type="NCBI Taxonomy" id="204891"/>
    <lineage>
        <taxon>Bacteria</taxon>
        <taxon>Bacillati</taxon>
        <taxon>Actinomycetota</taxon>
        <taxon>Actinomycetes</taxon>
        <taxon>Mycobacteriales</taxon>
        <taxon>Nocardiaceae</taxon>
        <taxon>Nocardia</taxon>
    </lineage>
</organism>
<dbReference type="Pfam" id="PF00877">
    <property type="entry name" value="NLPC_P60"/>
    <property type="match status" value="1"/>
</dbReference>
<evidence type="ECO:0000256" key="3">
    <source>
        <dbReference type="ARBA" id="ARBA00022807"/>
    </source>
</evidence>
<evidence type="ECO:0000313" key="6">
    <source>
        <dbReference type="Proteomes" id="UP000694257"/>
    </source>
</evidence>
<evidence type="ECO:0000259" key="4">
    <source>
        <dbReference type="PROSITE" id="PS51935"/>
    </source>
</evidence>
<proteinExistence type="predicted"/>
<keyword evidence="6" id="KW-1185">Reference proteome</keyword>
<dbReference type="RefSeq" id="WP_218477305.1">
    <property type="nucleotide sequence ID" value="NZ_CP078145.1"/>
</dbReference>
<keyword evidence="2" id="KW-0378">Hydrolase</keyword>
<evidence type="ECO:0000313" key="5">
    <source>
        <dbReference type="EMBL" id="QXN94665.1"/>
    </source>
</evidence>
<dbReference type="PANTHER" id="PTHR47359:SF3">
    <property type="entry name" value="NLP_P60 DOMAIN-CONTAINING PROTEIN-RELATED"/>
    <property type="match status" value="1"/>
</dbReference>
<keyword evidence="3" id="KW-0788">Thiol protease</keyword>
<keyword evidence="1" id="KW-0645">Protease</keyword>
<dbReference type="PANTHER" id="PTHR47359">
    <property type="entry name" value="PEPTIDOGLYCAN DL-ENDOPEPTIDASE CWLO"/>
    <property type="match status" value="1"/>
</dbReference>
<dbReference type="InterPro" id="IPR051794">
    <property type="entry name" value="PG_Endopeptidase_C40"/>
</dbReference>
<evidence type="ECO:0000256" key="2">
    <source>
        <dbReference type="ARBA" id="ARBA00022801"/>
    </source>
</evidence>
<dbReference type="Proteomes" id="UP000694257">
    <property type="component" value="Chromosome"/>
</dbReference>
<dbReference type="Pfam" id="PF10774">
    <property type="entry name" value="DUF4226"/>
    <property type="match status" value="1"/>
</dbReference>
<name>A0ABX8S283_NOCIO</name>
<dbReference type="EMBL" id="CP078145">
    <property type="protein sequence ID" value="QXN94665.1"/>
    <property type="molecule type" value="Genomic_DNA"/>
</dbReference>
<feature type="domain" description="NlpC/P60" evidence="4">
    <location>
        <begin position="219"/>
        <end position="342"/>
    </location>
</feature>
<protein>
    <submittedName>
        <fullName evidence="5">C40 family peptidase</fullName>
    </submittedName>
</protein>
<dbReference type="PROSITE" id="PS51935">
    <property type="entry name" value="NLPC_P60"/>
    <property type="match status" value="1"/>
</dbReference>
<gene>
    <name evidence="5" type="ORF">KV110_17385</name>
</gene>